<evidence type="ECO:0000256" key="3">
    <source>
        <dbReference type="ARBA" id="ARBA00023004"/>
    </source>
</evidence>
<sequence length="135" mass="15913">MERNRNRFSPQNGCLGPLDEWDSRHRSIIGRLNRIAEKARRQPGCDLSGELDQLVNETLRHIGPEESFMELVAFPMVREHSIRHRSISIDTAKLRYQLQKREDALPDALDRIRLMWLEHIEVHDRAFELFLTSRG</sequence>
<evidence type="ECO:0000313" key="6">
    <source>
        <dbReference type="Proteomes" id="UP000306416"/>
    </source>
</evidence>
<name>A0A4S1CD97_9BACT</name>
<protein>
    <recommendedName>
        <fullName evidence="4">Hemerythrin-like domain-containing protein</fullName>
    </recommendedName>
</protein>
<gene>
    <name evidence="5" type="ORF">E4633_13730</name>
</gene>
<keyword evidence="3" id="KW-0408">Iron</keyword>
<comment type="similarity">
    <text evidence="1">Belongs to the hemerythrin family.</text>
</comment>
<evidence type="ECO:0000259" key="4">
    <source>
        <dbReference type="Pfam" id="PF01814"/>
    </source>
</evidence>
<keyword evidence="6" id="KW-1185">Reference proteome</keyword>
<dbReference type="GO" id="GO:0046872">
    <property type="term" value="F:metal ion binding"/>
    <property type="evidence" value="ECO:0007669"/>
    <property type="project" value="UniProtKB-KW"/>
</dbReference>
<evidence type="ECO:0000313" key="5">
    <source>
        <dbReference type="EMBL" id="TGU71387.1"/>
    </source>
</evidence>
<dbReference type="Pfam" id="PF01814">
    <property type="entry name" value="Hemerythrin"/>
    <property type="match status" value="1"/>
</dbReference>
<dbReference type="Proteomes" id="UP000306416">
    <property type="component" value="Unassembled WGS sequence"/>
</dbReference>
<dbReference type="EMBL" id="SRSC01000003">
    <property type="protein sequence ID" value="TGU71387.1"/>
    <property type="molecule type" value="Genomic_DNA"/>
</dbReference>
<evidence type="ECO:0000256" key="1">
    <source>
        <dbReference type="ARBA" id="ARBA00010587"/>
    </source>
</evidence>
<dbReference type="Gene3D" id="1.20.120.50">
    <property type="entry name" value="Hemerythrin-like"/>
    <property type="match status" value="1"/>
</dbReference>
<feature type="domain" description="Hemerythrin-like" evidence="4">
    <location>
        <begin position="17"/>
        <end position="124"/>
    </location>
</feature>
<dbReference type="InterPro" id="IPR035938">
    <property type="entry name" value="Hemerythrin-like_sf"/>
</dbReference>
<dbReference type="RefSeq" id="WP_135870938.1">
    <property type="nucleotide sequence ID" value="NZ_SRSC01000003.1"/>
</dbReference>
<keyword evidence="2" id="KW-0479">Metal-binding</keyword>
<organism evidence="5 6">
    <name type="scientific">Geomonas terrae</name>
    <dbReference type="NCBI Taxonomy" id="2562681"/>
    <lineage>
        <taxon>Bacteria</taxon>
        <taxon>Pseudomonadati</taxon>
        <taxon>Thermodesulfobacteriota</taxon>
        <taxon>Desulfuromonadia</taxon>
        <taxon>Geobacterales</taxon>
        <taxon>Geobacteraceae</taxon>
        <taxon>Geomonas</taxon>
    </lineage>
</organism>
<dbReference type="SUPFAM" id="SSF47188">
    <property type="entry name" value="Hemerythrin-like"/>
    <property type="match status" value="1"/>
</dbReference>
<evidence type="ECO:0000256" key="2">
    <source>
        <dbReference type="ARBA" id="ARBA00022723"/>
    </source>
</evidence>
<dbReference type="AlphaFoldDB" id="A0A4S1CD97"/>
<reference evidence="5 6" key="1">
    <citation type="submission" date="2019-04" db="EMBL/GenBank/DDBJ databases">
        <title>Geobacter oryzae sp. nov., ferric-reducing bacteria isolated from paddy soil.</title>
        <authorList>
            <person name="Xu Z."/>
            <person name="Masuda Y."/>
            <person name="Itoh H."/>
            <person name="Senoo K."/>
        </authorList>
    </citation>
    <scope>NUCLEOTIDE SEQUENCE [LARGE SCALE GENOMIC DNA]</scope>
    <source>
        <strain evidence="5 6">Red111</strain>
    </source>
</reference>
<comment type="caution">
    <text evidence="5">The sequence shown here is derived from an EMBL/GenBank/DDBJ whole genome shotgun (WGS) entry which is preliminary data.</text>
</comment>
<accession>A0A4S1CD97</accession>
<proteinExistence type="inferred from homology"/>
<dbReference type="InterPro" id="IPR012312">
    <property type="entry name" value="Hemerythrin-like"/>
</dbReference>